<dbReference type="Pfam" id="PF03796">
    <property type="entry name" value="DnaB_C"/>
    <property type="match status" value="1"/>
</dbReference>
<evidence type="ECO:0000256" key="8">
    <source>
        <dbReference type="ARBA" id="ARBA00023125"/>
    </source>
</evidence>
<evidence type="ECO:0000313" key="15">
    <source>
        <dbReference type="Proteomes" id="UP000290682"/>
    </source>
</evidence>
<gene>
    <name evidence="14" type="ORF">EBB06_12390</name>
</gene>
<comment type="similarity">
    <text evidence="1">Belongs to the helicase family. DnaB subfamily.</text>
</comment>
<feature type="compositionally biased region" description="Basic and acidic residues" evidence="12">
    <location>
        <begin position="437"/>
        <end position="448"/>
    </location>
</feature>
<dbReference type="Pfam" id="PF00772">
    <property type="entry name" value="DnaB"/>
    <property type="match status" value="1"/>
</dbReference>
<keyword evidence="6" id="KW-0347">Helicase</keyword>
<protein>
    <recommendedName>
        <fullName evidence="10">DNA 5'-3' helicase</fullName>
        <ecNumber evidence="10">5.6.2.3</ecNumber>
    </recommendedName>
</protein>
<dbReference type="Proteomes" id="UP000290682">
    <property type="component" value="Unassembled WGS sequence"/>
</dbReference>
<dbReference type="SUPFAM" id="SSF48024">
    <property type="entry name" value="N-terminal domain of DnaB helicase"/>
    <property type="match status" value="1"/>
</dbReference>
<comment type="catalytic activity">
    <reaction evidence="11">
        <text>ATP + H2O = ADP + phosphate + H(+)</text>
        <dbReference type="Rhea" id="RHEA:13065"/>
        <dbReference type="ChEBI" id="CHEBI:15377"/>
        <dbReference type="ChEBI" id="CHEBI:15378"/>
        <dbReference type="ChEBI" id="CHEBI:30616"/>
        <dbReference type="ChEBI" id="CHEBI:43474"/>
        <dbReference type="ChEBI" id="CHEBI:456216"/>
        <dbReference type="EC" id="5.6.2.3"/>
    </reaction>
</comment>
<dbReference type="RefSeq" id="WP_129213477.1">
    <property type="nucleotide sequence ID" value="NZ_REGR01000014.1"/>
</dbReference>
<dbReference type="PANTHER" id="PTHR30153:SF2">
    <property type="entry name" value="REPLICATIVE DNA HELICASE"/>
    <property type="match status" value="1"/>
</dbReference>
<evidence type="ECO:0000256" key="12">
    <source>
        <dbReference type="SAM" id="MobiDB-lite"/>
    </source>
</evidence>
<evidence type="ECO:0000256" key="9">
    <source>
        <dbReference type="ARBA" id="ARBA00023235"/>
    </source>
</evidence>
<dbReference type="EC" id="5.6.2.3" evidence="10"/>
<dbReference type="InterPro" id="IPR007694">
    <property type="entry name" value="DNA_helicase_DnaB-like_C"/>
</dbReference>
<evidence type="ECO:0000259" key="13">
    <source>
        <dbReference type="PROSITE" id="PS51199"/>
    </source>
</evidence>
<keyword evidence="4" id="KW-0547">Nucleotide-binding</keyword>
<organism evidence="14 15">
    <name type="scientific">Crenobacter cavernae</name>
    <dbReference type="NCBI Taxonomy" id="2290923"/>
    <lineage>
        <taxon>Bacteria</taxon>
        <taxon>Pseudomonadati</taxon>
        <taxon>Pseudomonadota</taxon>
        <taxon>Betaproteobacteria</taxon>
        <taxon>Neisseriales</taxon>
        <taxon>Neisseriaceae</taxon>
        <taxon>Crenobacter</taxon>
    </lineage>
</organism>
<sequence length="457" mass="50200">MSVSETVISREQCLLGVLLMKDMPEAAECLKANWFSSAEHQQIFEGVLALKRNGGDHTLFAVQDWLDTEYPLDPDRAGLRSAYLIELVQNSVSMGLASVIKAIADQGQRKEFRAALLAAAGEMDGHESYADAMSMALSRLDSMVMEGAQRGLISAREIAEIGVKWLDERMSNPDSLPGIPSGFDDLDEVIYGLKAGELITIAGATAMGKTTIASNIAEHVAKDRRVLVVTREMGESQIAIRHFASVGKVPMPSMQTGRMTDSEYDSLKYAVGVVAQSHLVYDLDSGTVNQIALRARQLQRKHGDLGLIVVDHIGLLESDRKRDARHLEVSDITRGLKQLSRELKLPVIQLVQVSRGVTDRANKRPTLSDLSESSSIEKDSDVVIAMYRDDYYHPDSPMKGMGEAIVLKNRMGPCKTVPLVFRGEINRFDQADKGEYARAKSIAEESKQPRKGASNAL</sequence>
<keyword evidence="3" id="KW-0235">DNA replication</keyword>
<evidence type="ECO:0000256" key="1">
    <source>
        <dbReference type="ARBA" id="ARBA00008428"/>
    </source>
</evidence>
<evidence type="ECO:0000256" key="7">
    <source>
        <dbReference type="ARBA" id="ARBA00022840"/>
    </source>
</evidence>
<evidence type="ECO:0000256" key="5">
    <source>
        <dbReference type="ARBA" id="ARBA00022801"/>
    </source>
</evidence>
<dbReference type="PANTHER" id="PTHR30153">
    <property type="entry name" value="REPLICATIVE DNA HELICASE DNAB"/>
    <property type="match status" value="1"/>
</dbReference>
<name>A0ABY0FAM3_9NEIS</name>
<evidence type="ECO:0000313" key="14">
    <source>
        <dbReference type="EMBL" id="RXZ42686.1"/>
    </source>
</evidence>
<accession>A0ABY0FAM3</accession>
<keyword evidence="8" id="KW-0238">DNA-binding</keyword>
<keyword evidence="15" id="KW-1185">Reference proteome</keyword>
<dbReference type="CDD" id="cd00984">
    <property type="entry name" value="DnaB_C"/>
    <property type="match status" value="1"/>
</dbReference>
<keyword evidence="2" id="KW-0639">Primosome</keyword>
<dbReference type="SUPFAM" id="SSF52540">
    <property type="entry name" value="P-loop containing nucleoside triphosphate hydrolases"/>
    <property type="match status" value="1"/>
</dbReference>
<keyword evidence="7" id="KW-0067">ATP-binding</keyword>
<evidence type="ECO:0000256" key="4">
    <source>
        <dbReference type="ARBA" id="ARBA00022741"/>
    </source>
</evidence>
<evidence type="ECO:0000256" key="11">
    <source>
        <dbReference type="ARBA" id="ARBA00048954"/>
    </source>
</evidence>
<dbReference type="InterPro" id="IPR036185">
    <property type="entry name" value="DNA_heli_DnaB-like_N_sf"/>
</dbReference>
<dbReference type="PROSITE" id="PS51199">
    <property type="entry name" value="SF4_HELICASE"/>
    <property type="match status" value="1"/>
</dbReference>
<dbReference type="EMBL" id="REGR01000014">
    <property type="protein sequence ID" value="RXZ42686.1"/>
    <property type="molecule type" value="Genomic_DNA"/>
</dbReference>
<keyword evidence="9" id="KW-0413">Isomerase</keyword>
<evidence type="ECO:0000256" key="2">
    <source>
        <dbReference type="ARBA" id="ARBA00022515"/>
    </source>
</evidence>
<feature type="region of interest" description="Disordered" evidence="12">
    <location>
        <begin position="437"/>
        <end position="457"/>
    </location>
</feature>
<evidence type="ECO:0000256" key="3">
    <source>
        <dbReference type="ARBA" id="ARBA00022705"/>
    </source>
</evidence>
<keyword evidence="5" id="KW-0378">Hydrolase</keyword>
<reference evidence="14 15" key="1">
    <citation type="submission" date="2018-10" db="EMBL/GenBank/DDBJ databases">
        <title>Draft genome of Fastidiocella sp. strain 375T, a bacterium isolated from a karstic cave dripping water.</title>
        <authorList>
            <person name="Coelho C."/>
            <person name="Verissimo A."/>
            <person name="Tiago I."/>
        </authorList>
    </citation>
    <scope>NUCLEOTIDE SEQUENCE [LARGE SCALE GENOMIC DNA]</scope>
    <source>
        <strain evidence="14 15">CAVE-375</strain>
    </source>
</reference>
<dbReference type="Gene3D" id="3.40.50.300">
    <property type="entry name" value="P-loop containing nucleotide triphosphate hydrolases"/>
    <property type="match status" value="1"/>
</dbReference>
<dbReference type="Gene3D" id="1.10.860.10">
    <property type="entry name" value="DNAb Helicase, Chain A"/>
    <property type="match status" value="1"/>
</dbReference>
<proteinExistence type="inferred from homology"/>
<dbReference type="InterPro" id="IPR016136">
    <property type="entry name" value="DNA_helicase_N/primase_C"/>
</dbReference>
<evidence type="ECO:0000256" key="10">
    <source>
        <dbReference type="ARBA" id="ARBA00044969"/>
    </source>
</evidence>
<feature type="domain" description="SF4 helicase" evidence="13">
    <location>
        <begin position="172"/>
        <end position="435"/>
    </location>
</feature>
<dbReference type="InterPro" id="IPR007693">
    <property type="entry name" value="DNA_helicase_DnaB-like_N"/>
</dbReference>
<evidence type="ECO:0000256" key="6">
    <source>
        <dbReference type="ARBA" id="ARBA00022806"/>
    </source>
</evidence>
<dbReference type="InterPro" id="IPR027417">
    <property type="entry name" value="P-loop_NTPase"/>
</dbReference>
<comment type="caution">
    <text evidence="14">The sequence shown here is derived from an EMBL/GenBank/DDBJ whole genome shotgun (WGS) entry which is preliminary data.</text>
</comment>